<keyword evidence="6 8" id="KW-1133">Transmembrane helix</keyword>
<gene>
    <name evidence="9" type="ORF">FHU39_002463</name>
</gene>
<dbReference type="CDD" id="cd06550">
    <property type="entry name" value="TM_ABC_iron-siderophores_like"/>
    <property type="match status" value="1"/>
</dbReference>
<evidence type="ECO:0000313" key="10">
    <source>
        <dbReference type="Proteomes" id="UP000559182"/>
    </source>
</evidence>
<evidence type="ECO:0000256" key="2">
    <source>
        <dbReference type="ARBA" id="ARBA00007935"/>
    </source>
</evidence>
<reference evidence="9 10" key="1">
    <citation type="submission" date="2020-08" db="EMBL/GenBank/DDBJ databases">
        <title>Sequencing the genomes of 1000 actinobacteria strains.</title>
        <authorList>
            <person name="Klenk H.-P."/>
        </authorList>
    </citation>
    <scope>NUCLEOTIDE SEQUENCE [LARGE SCALE GENOMIC DNA]</scope>
    <source>
        <strain evidence="9 10">DSM 105369</strain>
    </source>
</reference>
<comment type="subcellular location">
    <subcellularLocation>
        <location evidence="1">Cell membrane</location>
        <topology evidence="1">Multi-pass membrane protein</topology>
    </subcellularLocation>
</comment>
<keyword evidence="7 8" id="KW-0472">Membrane</keyword>
<keyword evidence="3" id="KW-0813">Transport</keyword>
<name>A0A839N6U4_9MICO</name>
<feature type="transmembrane region" description="Helical" evidence="8">
    <location>
        <begin position="109"/>
        <end position="127"/>
    </location>
</feature>
<dbReference type="PANTHER" id="PTHR30472:SF24">
    <property type="entry name" value="FERRIC ENTEROBACTIN TRANSPORT SYSTEM PERMEASE PROTEIN FEPG"/>
    <property type="match status" value="1"/>
</dbReference>
<dbReference type="Proteomes" id="UP000559182">
    <property type="component" value="Unassembled WGS sequence"/>
</dbReference>
<dbReference type="PANTHER" id="PTHR30472">
    <property type="entry name" value="FERRIC ENTEROBACTIN TRANSPORT SYSTEM PERMEASE PROTEIN"/>
    <property type="match status" value="1"/>
</dbReference>
<feature type="transmembrane region" description="Helical" evidence="8">
    <location>
        <begin position="133"/>
        <end position="151"/>
    </location>
</feature>
<protein>
    <submittedName>
        <fullName evidence="9">Iron complex transport system permease protein</fullName>
    </submittedName>
</protein>
<evidence type="ECO:0000313" key="9">
    <source>
        <dbReference type="EMBL" id="MBB2892479.1"/>
    </source>
</evidence>
<dbReference type="EMBL" id="JACHVQ010000001">
    <property type="protein sequence ID" value="MBB2892479.1"/>
    <property type="molecule type" value="Genomic_DNA"/>
</dbReference>
<proteinExistence type="inferred from homology"/>
<dbReference type="GO" id="GO:0022857">
    <property type="term" value="F:transmembrane transporter activity"/>
    <property type="evidence" value="ECO:0007669"/>
    <property type="project" value="InterPro"/>
</dbReference>
<feature type="transmembrane region" description="Helical" evidence="8">
    <location>
        <begin position="319"/>
        <end position="339"/>
    </location>
</feature>
<comment type="similarity">
    <text evidence="2">Belongs to the binding-protein-dependent transport system permease family. FecCD subfamily.</text>
</comment>
<comment type="caution">
    <text evidence="9">The sequence shown here is derived from an EMBL/GenBank/DDBJ whole genome shotgun (WGS) entry which is preliminary data.</text>
</comment>
<organism evidence="9 10">
    <name type="scientific">Flexivirga oryzae</name>
    <dbReference type="NCBI Taxonomy" id="1794944"/>
    <lineage>
        <taxon>Bacteria</taxon>
        <taxon>Bacillati</taxon>
        <taxon>Actinomycetota</taxon>
        <taxon>Actinomycetes</taxon>
        <taxon>Micrococcales</taxon>
        <taxon>Dermacoccaceae</taxon>
        <taxon>Flexivirga</taxon>
    </lineage>
</organism>
<dbReference type="Pfam" id="PF01032">
    <property type="entry name" value="FecCD"/>
    <property type="match status" value="1"/>
</dbReference>
<evidence type="ECO:0000256" key="4">
    <source>
        <dbReference type="ARBA" id="ARBA00022475"/>
    </source>
</evidence>
<feature type="transmembrane region" description="Helical" evidence="8">
    <location>
        <begin position="78"/>
        <end position="97"/>
    </location>
</feature>
<accession>A0A839N6U4</accession>
<keyword evidence="10" id="KW-1185">Reference proteome</keyword>
<keyword evidence="4" id="KW-1003">Cell membrane</keyword>
<dbReference type="Gene3D" id="1.10.3470.10">
    <property type="entry name" value="ABC transporter involved in vitamin B12 uptake, BtuC"/>
    <property type="match status" value="1"/>
</dbReference>
<evidence type="ECO:0000256" key="3">
    <source>
        <dbReference type="ARBA" id="ARBA00022448"/>
    </source>
</evidence>
<evidence type="ECO:0000256" key="5">
    <source>
        <dbReference type="ARBA" id="ARBA00022692"/>
    </source>
</evidence>
<dbReference type="InterPro" id="IPR037294">
    <property type="entry name" value="ABC_BtuC-like"/>
</dbReference>
<feature type="transmembrane region" description="Helical" evidence="8">
    <location>
        <begin position="24"/>
        <end position="46"/>
    </location>
</feature>
<feature type="transmembrane region" description="Helical" evidence="8">
    <location>
        <begin position="250"/>
        <end position="274"/>
    </location>
</feature>
<dbReference type="SUPFAM" id="SSF81345">
    <property type="entry name" value="ABC transporter involved in vitamin B12 uptake, BtuC"/>
    <property type="match status" value="1"/>
</dbReference>
<feature type="transmembrane region" description="Helical" evidence="8">
    <location>
        <begin position="209"/>
        <end position="230"/>
    </location>
</feature>
<evidence type="ECO:0000256" key="8">
    <source>
        <dbReference type="SAM" id="Phobius"/>
    </source>
</evidence>
<evidence type="ECO:0000256" key="1">
    <source>
        <dbReference type="ARBA" id="ARBA00004651"/>
    </source>
</evidence>
<sequence length="348" mass="34719">MSTTVAKRAIQLGSARGAVNRRTAVLTAGTLIAAIAVILLTLGTGALPVSPAGVVRCVLGAGDPANDFAVMDIGLPRAVTGLLVGLALGAAGSLVQAYTRNPLGSPDVIGFDAGAATFALIGLLVLHLQPAGYSVLAVVGGLATAAVVFALGTGGEHDAGYRLILIGIGVGAALASVNGYLLTRSTNYESQAAARWLAGSLSNSDWSRAGILSVALVVLLPCAAACARHLRTMLLGADVAVALGVPLRRVSVGVLAIAVALAAVAVATAGPVSFVALTAPQLVVRLTRGPAPQVFASAAMGGLLMVVSDFVGQRALGSIDLPVGVVTGAVGGVYLAWLLSREWKARSR</sequence>
<dbReference type="InterPro" id="IPR000522">
    <property type="entry name" value="ABC_transptr_permease_BtuC"/>
</dbReference>
<feature type="transmembrane region" description="Helical" evidence="8">
    <location>
        <begin position="163"/>
        <end position="182"/>
    </location>
</feature>
<dbReference type="GO" id="GO:0005886">
    <property type="term" value="C:plasma membrane"/>
    <property type="evidence" value="ECO:0007669"/>
    <property type="project" value="UniProtKB-SubCell"/>
</dbReference>
<dbReference type="AlphaFoldDB" id="A0A839N6U4"/>
<dbReference type="GO" id="GO:0033214">
    <property type="term" value="P:siderophore-iron import into cell"/>
    <property type="evidence" value="ECO:0007669"/>
    <property type="project" value="TreeGrafter"/>
</dbReference>
<keyword evidence="5 8" id="KW-0812">Transmembrane</keyword>
<evidence type="ECO:0000256" key="6">
    <source>
        <dbReference type="ARBA" id="ARBA00022989"/>
    </source>
</evidence>
<dbReference type="RefSeq" id="WP_183320636.1">
    <property type="nucleotide sequence ID" value="NZ_JACHVQ010000001.1"/>
</dbReference>
<evidence type="ECO:0000256" key="7">
    <source>
        <dbReference type="ARBA" id="ARBA00023136"/>
    </source>
</evidence>